<evidence type="ECO:0000256" key="1">
    <source>
        <dbReference type="ARBA" id="ARBA00006479"/>
    </source>
</evidence>
<sequence length="418" mass="43256">MASQSSRPALKSSPAPTTADLRRDNLGRVLRLVHEDGAMTRAAITERLGLARGTVGVLLDMLVRGGLLVERSPELPGTRGRPSPVFDTVPTGATVLAVDLAVEGFRLAVVGLGGRVLSRHEWPWDPAASTEQSVATLVERLRGAARRRTAAPYQAVGVACWGIVRGRDGFVHLAPNLGWRDVALGALLSDGLGAGRAGAGGLVQHVVVANDADLGAVAEYRRGAGAGARRLLYVHSDVGVGGGIVHEGTVLGASGGYAGEIGHMTVDPRGVRCRCGAVGCWETEVDERALLRAAGVPDPPEPASLAGAVAGVLEDARAGRPAAVEAVRIVSTALGTGLASLVHILGPDRIVLGGYLADLYALSPVPTRRVLQERGFSAEARDVPILPASRRADASFLGAAEYALEPLLSDPAAVLRPR</sequence>
<dbReference type="InterPro" id="IPR036388">
    <property type="entry name" value="WH-like_DNA-bd_sf"/>
</dbReference>
<dbReference type="Proteomes" id="UP000502508">
    <property type="component" value="Chromosome"/>
</dbReference>
<dbReference type="EMBL" id="AP022870">
    <property type="protein sequence ID" value="BCB76635.1"/>
    <property type="molecule type" value="Genomic_DNA"/>
</dbReference>
<organism evidence="3 4">
    <name type="scientific">Phytohabitans flavus</name>
    <dbReference type="NCBI Taxonomy" id="1076124"/>
    <lineage>
        <taxon>Bacteria</taxon>
        <taxon>Bacillati</taxon>
        <taxon>Actinomycetota</taxon>
        <taxon>Actinomycetes</taxon>
        <taxon>Micromonosporales</taxon>
        <taxon>Micromonosporaceae</taxon>
    </lineage>
</organism>
<dbReference type="GO" id="GO:0016301">
    <property type="term" value="F:kinase activity"/>
    <property type="evidence" value="ECO:0007669"/>
    <property type="project" value="UniProtKB-KW"/>
</dbReference>
<dbReference type="InterPro" id="IPR000600">
    <property type="entry name" value="ROK"/>
</dbReference>
<evidence type="ECO:0000313" key="4">
    <source>
        <dbReference type="Proteomes" id="UP000502508"/>
    </source>
</evidence>
<keyword evidence="3" id="KW-0418">Kinase</keyword>
<dbReference type="InterPro" id="IPR036390">
    <property type="entry name" value="WH_DNA-bd_sf"/>
</dbReference>
<gene>
    <name evidence="3" type="ORF">Pflav_030450</name>
</gene>
<dbReference type="RefSeq" id="WP_173036641.1">
    <property type="nucleotide sequence ID" value="NZ_AP022870.1"/>
</dbReference>
<feature type="region of interest" description="Disordered" evidence="2">
    <location>
        <begin position="1"/>
        <end position="21"/>
    </location>
</feature>
<dbReference type="Pfam" id="PF00480">
    <property type="entry name" value="ROK"/>
    <property type="match status" value="1"/>
</dbReference>
<comment type="similarity">
    <text evidence="1">Belongs to the ROK (NagC/XylR) family.</text>
</comment>
<dbReference type="PANTHER" id="PTHR18964:SF149">
    <property type="entry name" value="BIFUNCTIONAL UDP-N-ACETYLGLUCOSAMINE 2-EPIMERASE_N-ACETYLMANNOSAMINE KINASE"/>
    <property type="match status" value="1"/>
</dbReference>
<dbReference type="Gene3D" id="3.30.420.40">
    <property type="match status" value="2"/>
</dbReference>
<name>A0A6F8XS25_9ACTN</name>
<dbReference type="SUPFAM" id="SSF53067">
    <property type="entry name" value="Actin-like ATPase domain"/>
    <property type="match status" value="1"/>
</dbReference>
<dbReference type="SUPFAM" id="SSF46785">
    <property type="entry name" value="Winged helix' DNA-binding domain"/>
    <property type="match status" value="1"/>
</dbReference>
<accession>A0A6F8XS25</accession>
<dbReference type="InterPro" id="IPR043129">
    <property type="entry name" value="ATPase_NBD"/>
</dbReference>
<proteinExistence type="inferred from homology"/>
<protein>
    <submittedName>
        <fullName evidence="3">Sugar kinase</fullName>
    </submittedName>
</protein>
<dbReference type="PANTHER" id="PTHR18964">
    <property type="entry name" value="ROK (REPRESSOR, ORF, KINASE) FAMILY"/>
    <property type="match status" value="1"/>
</dbReference>
<evidence type="ECO:0000256" key="2">
    <source>
        <dbReference type="SAM" id="MobiDB-lite"/>
    </source>
</evidence>
<reference evidence="3 4" key="2">
    <citation type="submission" date="2020-03" db="EMBL/GenBank/DDBJ databases">
        <authorList>
            <person name="Ichikawa N."/>
            <person name="Kimura A."/>
            <person name="Kitahashi Y."/>
            <person name="Uohara A."/>
        </authorList>
    </citation>
    <scope>NUCLEOTIDE SEQUENCE [LARGE SCALE GENOMIC DNA]</scope>
    <source>
        <strain evidence="3 4">NBRC 107702</strain>
    </source>
</reference>
<reference evidence="3 4" key="1">
    <citation type="submission" date="2020-03" db="EMBL/GenBank/DDBJ databases">
        <title>Whole genome shotgun sequence of Phytohabitans flavus NBRC 107702.</title>
        <authorList>
            <person name="Komaki H."/>
            <person name="Tamura T."/>
        </authorList>
    </citation>
    <scope>NUCLEOTIDE SEQUENCE [LARGE SCALE GENOMIC DNA]</scope>
    <source>
        <strain evidence="3 4">NBRC 107702</strain>
    </source>
</reference>
<dbReference type="Gene3D" id="1.10.10.10">
    <property type="entry name" value="Winged helix-like DNA-binding domain superfamily/Winged helix DNA-binding domain"/>
    <property type="match status" value="1"/>
</dbReference>
<dbReference type="AlphaFoldDB" id="A0A6F8XS25"/>
<keyword evidence="3" id="KW-0808">Transferase</keyword>
<dbReference type="KEGG" id="pfla:Pflav_030450"/>
<keyword evidence="4" id="KW-1185">Reference proteome</keyword>
<evidence type="ECO:0000313" key="3">
    <source>
        <dbReference type="EMBL" id="BCB76635.1"/>
    </source>
</evidence>